<dbReference type="AlphaFoldDB" id="A0A8R1IQ53"/>
<proteinExistence type="predicted"/>
<keyword evidence="2" id="KW-1185">Reference proteome</keyword>
<accession>A0A8R1IQ53</accession>
<protein>
    <submittedName>
        <fullName evidence="1">Uncharacterized protein</fullName>
    </submittedName>
</protein>
<dbReference type="Proteomes" id="UP000005237">
    <property type="component" value="Unassembled WGS sequence"/>
</dbReference>
<dbReference type="EnsemblMetazoa" id="CJA38570.1">
    <property type="protein sequence ID" value="CJA38570.1"/>
    <property type="gene ID" value="WBGene00214417"/>
</dbReference>
<reference evidence="1" key="2">
    <citation type="submission" date="2022-06" db="UniProtKB">
        <authorList>
            <consortium name="EnsemblMetazoa"/>
        </authorList>
    </citation>
    <scope>IDENTIFICATION</scope>
    <source>
        <strain evidence="1">DF5081</strain>
    </source>
</reference>
<name>A0A8R1IQ53_CAEJA</name>
<evidence type="ECO:0000313" key="1">
    <source>
        <dbReference type="EnsemblMetazoa" id="CJA38570.1"/>
    </source>
</evidence>
<reference evidence="2" key="1">
    <citation type="submission" date="2010-08" db="EMBL/GenBank/DDBJ databases">
        <authorList>
            <consortium name="Caenorhabditis japonica Sequencing Consortium"/>
            <person name="Wilson R.K."/>
        </authorList>
    </citation>
    <scope>NUCLEOTIDE SEQUENCE [LARGE SCALE GENOMIC DNA]</scope>
    <source>
        <strain evidence="2">DF5081</strain>
    </source>
</reference>
<organism evidence="1 2">
    <name type="scientific">Caenorhabditis japonica</name>
    <dbReference type="NCBI Taxonomy" id="281687"/>
    <lineage>
        <taxon>Eukaryota</taxon>
        <taxon>Metazoa</taxon>
        <taxon>Ecdysozoa</taxon>
        <taxon>Nematoda</taxon>
        <taxon>Chromadorea</taxon>
        <taxon>Rhabditida</taxon>
        <taxon>Rhabditina</taxon>
        <taxon>Rhabditomorpha</taxon>
        <taxon>Rhabditoidea</taxon>
        <taxon>Rhabditidae</taxon>
        <taxon>Peloderinae</taxon>
        <taxon>Caenorhabditis</taxon>
    </lineage>
</organism>
<evidence type="ECO:0000313" key="2">
    <source>
        <dbReference type="Proteomes" id="UP000005237"/>
    </source>
</evidence>
<sequence>MVCPCLLPPILPDPTDRPKLDLIHHHSLRSIPVTSSQMLRRLLLLPPSPPPPPPPLQLFFSFCPRQSITSSAKI</sequence>